<reference evidence="1 2" key="2">
    <citation type="journal article" date="2019" name="G3 (Bethesda)">
        <title>Hybrid Assembly of the Genome of the Entomopathogenic Nematode Steinernema carpocapsae Identifies the X-Chromosome.</title>
        <authorList>
            <person name="Serra L."/>
            <person name="Macchietto M."/>
            <person name="Macias-Munoz A."/>
            <person name="McGill C.J."/>
            <person name="Rodriguez I.M."/>
            <person name="Rodriguez B."/>
            <person name="Murad R."/>
            <person name="Mortazavi A."/>
        </authorList>
    </citation>
    <scope>NUCLEOTIDE SEQUENCE [LARGE SCALE GENOMIC DNA]</scope>
    <source>
        <strain evidence="1 2">ALL</strain>
    </source>
</reference>
<organism evidence="1 2">
    <name type="scientific">Steinernema carpocapsae</name>
    <name type="common">Entomopathogenic nematode</name>
    <dbReference type="NCBI Taxonomy" id="34508"/>
    <lineage>
        <taxon>Eukaryota</taxon>
        <taxon>Metazoa</taxon>
        <taxon>Ecdysozoa</taxon>
        <taxon>Nematoda</taxon>
        <taxon>Chromadorea</taxon>
        <taxon>Rhabditida</taxon>
        <taxon>Tylenchina</taxon>
        <taxon>Panagrolaimomorpha</taxon>
        <taxon>Strongyloidoidea</taxon>
        <taxon>Steinernematidae</taxon>
        <taxon>Steinernema</taxon>
    </lineage>
</organism>
<reference evidence="1 2" key="1">
    <citation type="journal article" date="2015" name="Genome Biol.">
        <title>Comparative genomics of Steinernema reveals deeply conserved gene regulatory networks.</title>
        <authorList>
            <person name="Dillman A.R."/>
            <person name="Macchietto M."/>
            <person name="Porter C.F."/>
            <person name="Rogers A."/>
            <person name="Williams B."/>
            <person name="Antoshechkin I."/>
            <person name="Lee M.M."/>
            <person name="Goodwin Z."/>
            <person name="Lu X."/>
            <person name="Lewis E.E."/>
            <person name="Goodrich-Blair H."/>
            <person name="Stock S.P."/>
            <person name="Adams B.J."/>
            <person name="Sternberg P.W."/>
            <person name="Mortazavi A."/>
        </authorList>
    </citation>
    <scope>NUCLEOTIDE SEQUENCE [LARGE SCALE GENOMIC DNA]</scope>
    <source>
        <strain evidence="1 2">ALL</strain>
    </source>
</reference>
<keyword evidence="2" id="KW-1185">Reference proteome</keyword>
<proteinExistence type="predicted"/>
<protein>
    <submittedName>
        <fullName evidence="1">Uncharacterized protein</fullName>
    </submittedName>
</protein>
<name>A0A4U8UQ39_STECR</name>
<evidence type="ECO:0000313" key="1">
    <source>
        <dbReference type="EMBL" id="TMS35146.1"/>
    </source>
</evidence>
<dbReference type="EMBL" id="AZBU02000001">
    <property type="protein sequence ID" value="TMS35146.1"/>
    <property type="molecule type" value="Genomic_DNA"/>
</dbReference>
<evidence type="ECO:0000313" key="2">
    <source>
        <dbReference type="Proteomes" id="UP000298663"/>
    </source>
</evidence>
<sequence length="83" mass="9619">MFPTNRGTDQDKPKKSSEILREVRLPINCDSANVEESKYKSAPFFAESPDRNKENFLSRLTETGAMYKELWRQKVNMCPYGTP</sequence>
<comment type="caution">
    <text evidence="1">The sequence shown here is derived from an EMBL/GenBank/DDBJ whole genome shotgun (WGS) entry which is preliminary data.</text>
</comment>
<accession>A0A4U8UQ39</accession>
<dbReference type="Proteomes" id="UP000298663">
    <property type="component" value="Unassembled WGS sequence"/>
</dbReference>
<dbReference type="AlphaFoldDB" id="A0A4U8UQ39"/>
<gene>
    <name evidence="1" type="ORF">L596_002606</name>
</gene>